<feature type="domain" description="GCVT N-terminal" evidence="2">
    <location>
        <begin position="11"/>
        <end position="247"/>
    </location>
</feature>
<dbReference type="GO" id="GO:0008168">
    <property type="term" value="F:methyltransferase activity"/>
    <property type="evidence" value="ECO:0007669"/>
    <property type="project" value="UniProtKB-KW"/>
</dbReference>
<dbReference type="InterPro" id="IPR029043">
    <property type="entry name" value="GcvT/YgfZ_C"/>
</dbReference>
<dbReference type="GO" id="GO:0032259">
    <property type="term" value="P:methylation"/>
    <property type="evidence" value="ECO:0007669"/>
    <property type="project" value="UniProtKB-KW"/>
</dbReference>
<evidence type="ECO:0000313" key="4">
    <source>
        <dbReference type="EMBL" id="PTQ12724.1"/>
    </source>
</evidence>
<keyword evidence="4" id="KW-0808">Transferase</keyword>
<dbReference type="PANTHER" id="PTHR43757:SF2">
    <property type="entry name" value="AMINOMETHYLTRANSFERASE, MITOCHONDRIAL"/>
    <property type="match status" value="1"/>
</dbReference>
<dbReference type="InterPro" id="IPR028896">
    <property type="entry name" value="GcvT/YgfZ/DmdA"/>
</dbReference>
<gene>
    <name evidence="4" type="ORF">CLG96_00760</name>
</gene>
<feature type="domain" description="Aminomethyltransferase C-terminal" evidence="3">
    <location>
        <begin position="290"/>
        <end position="365"/>
    </location>
</feature>
<dbReference type="InterPro" id="IPR006222">
    <property type="entry name" value="GCVT_N"/>
</dbReference>
<evidence type="ECO:0000256" key="1">
    <source>
        <dbReference type="PIRSR" id="PIRSR006487-1"/>
    </source>
</evidence>
<dbReference type="Pfam" id="PF01571">
    <property type="entry name" value="GCV_T"/>
    <property type="match status" value="1"/>
</dbReference>
<accession>A0A2T5G0R1</accession>
<reference evidence="4 5" key="1">
    <citation type="submission" date="2017-09" db="EMBL/GenBank/DDBJ databases">
        <title>Sphingomonas panjinensis sp.nov., isolated from oil-contaminated soil.</title>
        <authorList>
            <person name="Wang L."/>
            <person name="Chen L."/>
        </authorList>
    </citation>
    <scope>NUCLEOTIDE SEQUENCE [LARGE SCALE GENOMIC DNA]</scope>
    <source>
        <strain evidence="4 5">FW-11</strain>
    </source>
</reference>
<dbReference type="InterPro" id="IPR027266">
    <property type="entry name" value="TrmE/GcvT-like"/>
</dbReference>
<dbReference type="OrthoDB" id="9800828at2"/>
<dbReference type="Gene3D" id="3.30.1360.120">
    <property type="entry name" value="Probable tRNA modification gtpase trme, domain 1"/>
    <property type="match status" value="1"/>
</dbReference>
<dbReference type="RefSeq" id="WP_107965962.1">
    <property type="nucleotide sequence ID" value="NZ_NWBU01000004.1"/>
</dbReference>
<dbReference type="InterPro" id="IPR013977">
    <property type="entry name" value="GcvT_C"/>
</dbReference>
<organism evidence="4 5">
    <name type="scientific">Sphingomonas oleivorans</name>
    <dbReference type="NCBI Taxonomy" id="1735121"/>
    <lineage>
        <taxon>Bacteria</taxon>
        <taxon>Pseudomonadati</taxon>
        <taxon>Pseudomonadota</taxon>
        <taxon>Alphaproteobacteria</taxon>
        <taxon>Sphingomonadales</taxon>
        <taxon>Sphingomonadaceae</taxon>
        <taxon>Sphingomonas</taxon>
    </lineage>
</organism>
<dbReference type="PIRSF" id="PIRSF006487">
    <property type="entry name" value="GcvT"/>
    <property type="match status" value="1"/>
</dbReference>
<dbReference type="Proteomes" id="UP000244162">
    <property type="component" value="Unassembled WGS sequence"/>
</dbReference>
<dbReference type="Pfam" id="PF08669">
    <property type="entry name" value="GCV_T_C"/>
    <property type="match status" value="1"/>
</dbReference>
<dbReference type="PANTHER" id="PTHR43757">
    <property type="entry name" value="AMINOMETHYLTRANSFERASE"/>
    <property type="match status" value="1"/>
</dbReference>
<proteinExistence type="predicted"/>
<evidence type="ECO:0000313" key="5">
    <source>
        <dbReference type="Proteomes" id="UP000244162"/>
    </source>
</evidence>
<dbReference type="SUPFAM" id="SSF103025">
    <property type="entry name" value="Folate-binding domain"/>
    <property type="match status" value="1"/>
</dbReference>
<dbReference type="EMBL" id="NWBU01000004">
    <property type="protein sequence ID" value="PTQ12724.1"/>
    <property type="molecule type" value="Genomic_DNA"/>
</dbReference>
<dbReference type="GO" id="GO:0005829">
    <property type="term" value="C:cytosol"/>
    <property type="evidence" value="ECO:0007669"/>
    <property type="project" value="TreeGrafter"/>
</dbReference>
<keyword evidence="4" id="KW-0489">Methyltransferase</keyword>
<keyword evidence="5" id="KW-1185">Reference proteome</keyword>
<evidence type="ECO:0000259" key="3">
    <source>
        <dbReference type="Pfam" id="PF08669"/>
    </source>
</evidence>
<sequence>MTNSWRHSALADRHRALGSSLEDWNGMGTAWTYAKDLQDDHAAIRTRAGLMDVSGLKKIHLVGPHAAAILDRVTTRNVEKITPGRSAYATLLNNAGKFIDDCILYRTGPNDWLVVHGSGAMHEMLAAEAAGRNVAMLFDDDLHDISLQGPVAVDFLARHVPGIRDLNYFHHMQTILFKKPVMISRTGYTGERGYEIFCRAQDAVEIWDRILAEGADLGIVPTAFTALDLLRVESYLLFYPYDNSEMYPFEKEGPGDTLWELGLDFTVSPGKTGFRGAEAHYRAKGKERFRIFGVELSSDQPADAADALYAGDRKVGIITCGMVSKLTGRSLAIARLDPDVAVAGTPLELRGKQGIVTATAQPLPFDDPEKKKRSAKG</sequence>
<evidence type="ECO:0000259" key="2">
    <source>
        <dbReference type="Pfam" id="PF01571"/>
    </source>
</evidence>
<protein>
    <submittedName>
        <fullName evidence="4">Aminomethyltransferase</fullName>
    </submittedName>
</protein>
<dbReference type="SUPFAM" id="SSF101790">
    <property type="entry name" value="Aminomethyltransferase beta-barrel domain"/>
    <property type="match status" value="1"/>
</dbReference>
<comment type="caution">
    <text evidence="4">The sequence shown here is derived from an EMBL/GenBank/DDBJ whole genome shotgun (WGS) entry which is preliminary data.</text>
</comment>
<name>A0A2T5G0R1_9SPHN</name>
<dbReference type="AlphaFoldDB" id="A0A2T5G0R1"/>
<feature type="binding site" evidence="1">
    <location>
        <position position="195"/>
    </location>
    <ligand>
        <name>substrate</name>
    </ligand>
</feature>